<dbReference type="Proteomes" id="UP000247498">
    <property type="component" value="Unassembled WGS sequence"/>
</dbReference>
<proteinExistence type="predicted"/>
<reference evidence="4 5" key="1">
    <citation type="journal article" date="2018" name="Sci. Rep.">
        <title>Raphidocelis subcapitata (=Pseudokirchneriella subcapitata) provides an insight into genome evolution and environmental adaptations in the Sphaeropleales.</title>
        <authorList>
            <person name="Suzuki S."/>
            <person name="Yamaguchi H."/>
            <person name="Nakajima N."/>
            <person name="Kawachi M."/>
        </authorList>
    </citation>
    <scope>NUCLEOTIDE SEQUENCE [LARGE SCALE GENOMIC DNA]</scope>
    <source>
        <strain evidence="4 5">NIES-35</strain>
    </source>
</reference>
<dbReference type="InterPro" id="IPR055458">
    <property type="entry name" value="IFT52_GIFT"/>
</dbReference>
<dbReference type="GO" id="GO:0030992">
    <property type="term" value="C:intraciliary transport particle B"/>
    <property type="evidence" value="ECO:0007669"/>
    <property type="project" value="TreeGrafter"/>
</dbReference>
<dbReference type="SUPFAM" id="SSF52317">
    <property type="entry name" value="Class I glutamine amidotransferase-like"/>
    <property type="match status" value="1"/>
</dbReference>
<dbReference type="OrthoDB" id="10259368at2759"/>
<feature type="domain" description="IFT52 central" evidence="2">
    <location>
        <begin position="310"/>
        <end position="390"/>
    </location>
</feature>
<evidence type="ECO:0000313" key="4">
    <source>
        <dbReference type="EMBL" id="GBF92313.1"/>
    </source>
</evidence>
<evidence type="ECO:0008006" key="6">
    <source>
        <dbReference type="Google" id="ProtNLM"/>
    </source>
</evidence>
<accession>A0A2V0P383</accession>
<comment type="caution">
    <text evidence="4">The sequence shown here is derived from an EMBL/GenBank/DDBJ whole genome shotgun (WGS) entry which is preliminary data.</text>
</comment>
<name>A0A2V0P383_9CHLO</name>
<evidence type="ECO:0000256" key="1">
    <source>
        <dbReference type="SAM" id="MobiDB-lite"/>
    </source>
</evidence>
<dbReference type="InterPro" id="IPR055460">
    <property type="entry name" value="IFT52_central"/>
</dbReference>
<evidence type="ECO:0000259" key="2">
    <source>
        <dbReference type="Pfam" id="PF23352"/>
    </source>
</evidence>
<dbReference type="Pfam" id="PF23355">
    <property type="entry name" value="IFT52_GIFT"/>
    <property type="match status" value="1"/>
</dbReference>
<keyword evidence="5" id="KW-1185">Reference proteome</keyword>
<sequence>MRDRPPSGAGRREPSARQHGGGGQPEAPPSSARVLFSCCKGETHTHRAGFKQLFRRLRAAYRPEKLEAAADLHPEVLLGPGGASPAVLVLGCPTQRFTSAECDALARLVAGGGGLLVMLREGGEAGAGTNLNYVLEQLGVAANPDSVLRAAHHKYMHPKEAFVTDGVLNRSVLQDGGGAAVASPDPSGKPRGSKAGGVSGGLAFVYPRGCTLAVQPPAVPLLSSGRVCYPMQRPLAAAWEAQPGGGGGRVLVLGSAAVFDDAWLDREGNARLADWAFKWLRPGSRLALHPGDAGAPDLGEPHLTPDTEALADRPKPCLGELRPPPRDAARLFDPALYGFDLSLVPEAVALYPALGVPKAPLGLIPPSFEQPLPPLAAAAFPPAAREPGAPELELFDLDEAFASTQSQLAVVFNRCLAGGGASQQQQQQQQQQQAGGGPDLEGFLLEAAAVCGLDAAPEEGAKGVLAQLLRQLLRYRTLGAAGSGGDGADGGALAGAFGSGGGGGSPLAAGRRITGGSRGGLGSAGSAGGSGW</sequence>
<dbReference type="PANTHER" id="PTHR12969:SF7">
    <property type="entry name" value="INTRAFLAGELLAR TRANSPORT PROTEIN 52 HOMOLOG"/>
    <property type="match status" value="1"/>
</dbReference>
<protein>
    <recommendedName>
        <fullName evidence="6">Intraflagellar transport 52</fullName>
    </recommendedName>
</protein>
<feature type="region of interest" description="Disordered" evidence="1">
    <location>
        <begin position="1"/>
        <end position="32"/>
    </location>
</feature>
<dbReference type="Gene3D" id="6.10.250.2800">
    <property type="match status" value="1"/>
</dbReference>
<organism evidence="4 5">
    <name type="scientific">Raphidocelis subcapitata</name>
    <dbReference type="NCBI Taxonomy" id="307507"/>
    <lineage>
        <taxon>Eukaryota</taxon>
        <taxon>Viridiplantae</taxon>
        <taxon>Chlorophyta</taxon>
        <taxon>core chlorophytes</taxon>
        <taxon>Chlorophyceae</taxon>
        <taxon>CS clade</taxon>
        <taxon>Sphaeropleales</taxon>
        <taxon>Selenastraceae</taxon>
        <taxon>Raphidocelis</taxon>
    </lineage>
</organism>
<feature type="compositionally biased region" description="Basic and acidic residues" evidence="1">
    <location>
        <begin position="1"/>
        <end position="16"/>
    </location>
</feature>
<feature type="region of interest" description="Disordered" evidence="1">
    <location>
        <begin position="508"/>
        <end position="532"/>
    </location>
</feature>
<dbReference type="AlphaFoldDB" id="A0A2V0P383"/>
<dbReference type="GO" id="GO:0042073">
    <property type="term" value="P:intraciliary transport"/>
    <property type="evidence" value="ECO:0007669"/>
    <property type="project" value="TreeGrafter"/>
</dbReference>
<evidence type="ECO:0000259" key="3">
    <source>
        <dbReference type="Pfam" id="PF23355"/>
    </source>
</evidence>
<feature type="domain" description="IFT52 GIFT" evidence="3">
    <location>
        <begin position="34"/>
        <end position="288"/>
    </location>
</feature>
<dbReference type="InterPro" id="IPR029062">
    <property type="entry name" value="Class_I_gatase-like"/>
</dbReference>
<dbReference type="GO" id="GO:0060271">
    <property type="term" value="P:cilium assembly"/>
    <property type="evidence" value="ECO:0007669"/>
    <property type="project" value="TreeGrafter"/>
</dbReference>
<feature type="compositionally biased region" description="Gly residues" evidence="1">
    <location>
        <begin position="516"/>
        <end position="532"/>
    </location>
</feature>
<dbReference type="GO" id="GO:0005814">
    <property type="term" value="C:centriole"/>
    <property type="evidence" value="ECO:0007669"/>
    <property type="project" value="TreeGrafter"/>
</dbReference>
<dbReference type="PANTHER" id="PTHR12969">
    <property type="entry name" value="NGD5/OSM-6/IFT52"/>
    <property type="match status" value="1"/>
</dbReference>
<dbReference type="InterPro" id="IPR039975">
    <property type="entry name" value="IFT52"/>
</dbReference>
<evidence type="ECO:0000313" key="5">
    <source>
        <dbReference type="Proteomes" id="UP000247498"/>
    </source>
</evidence>
<dbReference type="EMBL" id="BDRX01000031">
    <property type="protein sequence ID" value="GBF92313.1"/>
    <property type="molecule type" value="Genomic_DNA"/>
</dbReference>
<dbReference type="Pfam" id="PF23352">
    <property type="entry name" value="IFT52_central"/>
    <property type="match status" value="1"/>
</dbReference>
<dbReference type="InParanoid" id="A0A2V0P383"/>
<gene>
    <name evidence="4" type="ORF">Rsub_05515</name>
</gene>
<dbReference type="STRING" id="307507.A0A2V0P383"/>
<dbReference type="GO" id="GO:0005929">
    <property type="term" value="C:cilium"/>
    <property type="evidence" value="ECO:0007669"/>
    <property type="project" value="TreeGrafter"/>
</dbReference>